<dbReference type="PANTHER" id="PTHR30081:SF8">
    <property type="entry name" value="PROTEIN TRANSLOCASE SUBUNIT SECF"/>
    <property type="match status" value="1"/>
</dbReference>
<dbReference type="InterPro" id="IPR022813">
    <property type="entry name" value="SecD/SecF_arch_bac"/>
</dbReference>
<gene>
    <name evidence="9 11" type="primary">secF</name>
    <name evidence="11" type="ORF">F4X14_01640</name>
</gene>
<comment type="caution">
    <text evidence="11">The sequence shown here is derived from an EMBL/GenBank/DDBJ whole genome shotgun (WGS) entry which is preliminary data.</text>
</comment>
<dbReference type="PANTHER" id="PTHR30081">
    <property type="entry name" value="PROTEIN-EXPORT MEMBRANE PROTEIN SEC"/>
    <property type="match status" value="1"/>
</dbReference>
<keyword evidence="2 9" id="KW-0813">Transport</keyword>
<sequence>MAASSDCGSIAGNTKENPMYRLVERRRLWFLISLLGILPGILFIIWNLSTSGALLPLSIDYTGGTQWEMRFAEPVAPTELGSVFVEAGFTDTKAFHVDDDRTVQVKFKNIDMARKEVIEQAIVERFGEFDERLYRSIGPAIGAEVSQAALLAVIAASILILAYIALAFREITHPFRFGVAAIVALVHDVLITVSFLSIMNLVLGWELDALFLTATLTVIGFSVNDTIVIFDRIRENLRRRRGEPLAMVANRSIIETAQRSIATQVTALLVLAAILIFGGSTLRIFMATLIVGLVSGTYSSIFTATPLVVAWEEGSLLPRASKSVRAREQTAPA</sequence>
<evidence type="ECO:0000256" key="6">
    <source>
        <dbReference type="ARBA" id="ARBA00022989"/>
    </source>
</evidence>
<dbReference type="AlphaFoldDB" id="A0A6B1D247"/>
<comment type="similarity">
    <text evidence="9">Belongs to the SecD/SecF family. SecF subfamily.</text>
</comment>
<dbReference type="SUPFAM" id="SSF82866">
    <property type="entry name" value="Multidrug efflux transporter AcrB transmembrane domain"/>
    <property type="match status" value="1"/>
</dbReference>
<keyword evidence="4 9" id="KW-0812">Transmembrane</keyword>
<feature type="transmembrane region" description="Helical" evidence="9">
    <location>
        <begin position="148"/>
        <end position="168"/>
    </location>
</feature>
<comment type="subcellular location">
    <subcellularLocation>
        <location evidence="1 9">Cell membrane</location>
        <topology evidence="1 9">Multi-pass membrane protein</topology>
    </subcellularLocation>
</comment>
<feature type="transmembrane region" description="Helical" evidence="9">
    <location>
        <begin position="28"/>
        <end position="48"/>
    </location>
</feature>
<evidence type="ECO:0000256" key="3">
    <source>
        <dbReference type="ARBA" id="ARBA00022475"/>
    </source>
</evidence>
<evidence type="ECO:0000256" key="2">
    <source>
        <dbReference type="ARBA" id="ARBA00022448"/>
    </source>
</evidence>
<protein>
    <recommendedName>
        <fullName evidence="9">Protein-export membrane protein SecF</fullName>
    </recommendedName>
</protein>
<dbReference type="InterPro" id="IPR048634">
    <property type="entry name" value="SecD_SecF_C"/>
</dbReference>
<evidence type="ECO:0000256" key="5">
    <source>
        <dbReference type="ARBA" id="ARBA00022927"/>
    </source>
</evidence>
<comment type="subunit">
    <text evidence="9">Forms a complex with SecD. Part of the essential Sec protein translocation apparatus which comprises SecA, SecYEG and auxiliary proteins SecDF. Other proteins may also be involved.</text>
</comment>
<keyword evidence="6 9" id="KW-1133">Transmembrane helix</keyword>
<keyword evidence="3 9" id="KW-1003">Cell membrane</keyword>
<reference evidence="11" key="1">
    <citation type="submission" date="2019-09" db="EMBL/GenBank/DDBJ databases">
        <title>Characterisation of the sponge microbiome using genome-centric metagenomics.</title>
        <authorList>
            <person name="Engelberts J.P."/>
            <person name="Robbins S.J."/>
            <person name="De Goeij J.M."/>
            <person name="Aranda M."/>
            <person name="Bell S.C."/>
            <person name="Webster N.S."/>
        </authorList>
    </citation>
    <scope>NUCLEOTIDE SEQUENCE</scope>
    <source>
        <strain evidence="11">SB0661_bin_32</strain>
    </source>
</reference>
<proteinExistence type="inferred from homology"/>
<evidence type="ECO:0000259" key="10">
    <source>
        <dbReference type="Pfam" id="PF02355"/>
    </source>
</evidence>
<dbReference type="GO" id="GO:0015450">
    <property type="term" value="F:protein-transporting ATPase activity"/>
    <property type="evidence" value="ECO:0007669"/>
    <property type="project" value="InterPro"/>
</dbReference>
<comment type="caution">
    <text evidence="9">Lacks conserved residue(s) required for the propagation of feature annotation.</text>
</comment>
<dbReference type="HAMAP" id="MF_01464_B">
    <property type="entry name" value="SecF_B"/>
    <property type="match status" value="1"/>
</dbReference>
<dbReference type="InterPro" id="IPR022645">
    <property type="entry name" value="SecD/SecF_bac"/>
</dbReference>
<dbReference type="GO" id="GO:0006605">
    <property type="term" value="P:protein targeting"/>
    <property type="evidence" value="ECO:0007669"/>
    <property type="project" value="UniProtKB-UniRule"/>
</dbReference>
<keyword evidence="7 9" id="KW-0811">Translocation</keyword>
<evidence type="ECO:0000256" key="1">
    <source>
        <dbReference type="ARBA" id="ARBA00004651"/>
    </source>
</evidence>
<evidence type="ECO:0000256" key="8">
    <source>
        <dbReference type="ARBA" id="ARBA00023136"/>
    </source>
</evidence>
<keyword evidence="8 9" id="KW-0472">Membrane</keyword>
<feature type="transmembrane region" description="Helical" evidence="9">
    <location>
        <begin position="180"/>
        <end position="203"/>
    </location>
</feature>
<accession>A0A6B1D247</accession>
<evidence type="ECO:0000313" key="11">
    <source>
        <dbReference type="EMBL" id="MYC93648.1"/>
    </source>
</evidence>
<dbReference type="EMBL" id="VXMH01000011">
    <property type="protein sequence ID" value="MYC93648.1"/>
    <property type="molecule type" value="Genomic_DNA"/>
</dbReference>
<dbReference type="GO" id="GO:0043952">
    <property type="term" value="P:protein transport by the Sec complex"/>
    <property type="evidence" value="ECO:0007669"/>
    <property type="project" value="UniProtKB-UniRule"/>
</dbReference>
<organism evidence="11">
    <name type="scientific">Caldilineaceae bacterium SB0661_bin_32</name>
    <dbReference type="NCBI Taxonomy" id="2605255"/>
    <lineage>
        <taxon>Bacteria</taxon>
        <taxon>Bacillati</taxon>
        <taxon>Chloroflexota</taxon>
        <taxon>Caldilineae</taxon>
        <taxon>Caldilineales</taxon>
        <taxon>Caldilineaceae</taxon>
    </lineage>
</organism>
<dbReference type="InterPro" id="IPR005665">
    <property type="entry name" value="SecF_bac"/>
</dbReference>
<dbReference type="Pfam" id="PF02355">
    <property type="entry name" value="SecD_SecF_C"/>
    <property type="match status" value="1"/>
</dbReference>
<feature type="transmembrane region" description="Helical" evidence="9">
    <location>
        <begin position="209"/>
        <end position="230"/>
    </location>
</feature>
<dbReference type="GO" id="GO:0065002">
    <property type="term" value="P:intracellular protein transmembrane transport"/>
    <property type="evidence" value="ECO:0007669"/>
    <property type="project" value="UniProtKB-UniRule"/>
</dbReference>
<evidence type="ECO:0000256" key="9">
    <source>
        <dbReference type="HAMAP-Rule" id="MF_01464"/>
    </source>
</evidence>
<name>A0A6B1D247_9CHLR</name>
<feature type="domain" description="Protein export membrane protein SecD/SecF C-terminal" evidence="10">
    <location>
        <begin position="128"/>
        <end position="313"/>
    </location>
</feature>
<evidence type="ECO:0000256" key="4">
    <source>
        <dbReference type="ARBA" id="ARBA00022692"/>
    </source>
</evidence>
<dbReference type="Gene3D" id="1.20.1640.10">
    <property type="entry name" value="Multidrug efflux transporter AcrB transmembrane domain"/>
    <property type="match status" value="1"/>
</dbReference>
<evidence type="ECO:0000256" key="7">
    <source>
        <dbReference type="ARBA" id="ARBA00023010"/>
    </source>
</evidence>
<dbReference type="NCBIfam" id="TIGR00966">
    <property type="entry name" value="transloc_SecF"/>
    <property type="match status" value="1"/>
</dbReference>
<comment type="function">
    <text evidence="9">Part of the Sec protein translocase complex. Interacts with the SecYEG preprotein conducting channel. SecDF uses the proton motive force (PMF) to complete protein translocation after the ATP-dependent function of SecA.</text>
</comment>
<dbReference type="PRINTS" id="PR01755">
    <property type="entry name" value="SECFTRNLCASE"/>
</dbReference>
<keyword evidence="5 9" id="KW-0653">Protein transport</keyword>
<dbReference type="GO" id="GO:0005886">
    <property type="term" value="C:plasma membrane"/>
    <property type="evidence" value="ECO:0007669"/>
    <property type="project" value="UniProtKB-SubCell"/>
</dbReference>